<evidence type="ECO:0000313" key="3">
    <source>
        <dbReference type="Proteomes" id="UP001285441"/>
    </source>
</evidence>
<sequence length="85" mass="9340">MARLLIDSGYVDVNRPDGEGATPLLHAARNGHEKIGMLLMETGNVDVDKADSVKHRTPLSHLDIETRDASGGHYYVVLRKEAASW</sequence>
<feature type="repeat" description="ANK" evidence="1">
    <location>
        <begin position="19"/>
        <end position="43"/>
    </location>
</feature>
<dbReference type="EMBL" id="JAULSW010000003">
    <property type="protein sequence ID" value="KAK3387812.1"/>
    <property type="molecule type" value="Genomic_DNA"/>
</dbReference>
<name>A0AAE0NU73_9PEZI</name>
<accession>A0AAE0NU73</accession>
<dbReference type="Proteomes" id="UP001285441">
    <property type="component" value="Unassembled WGS sequence"/>
</dbReference>
<dbReference type="AlphaFoldDB" id="A0AAE0NU73"/>
<protein>
    <recommendedName>
        <fullName evidence="4">Ankyrin</fullName>
    </recommendedName>
</protein>
<dbReference type="PROSITE" id="PS50088">
    <property type="entry name" value="ANK_REPEAT"/>
    <property type="match status" value="1"/>
</dbReference>
<dbReference type="SUPFAM" id="SSF48403">
    <property type="entry name" value="Ankyrin repeat"/>
    <property type="match status" value="1"/>
</dbReference>
<evidence type="ECO:0000256" key="1">
    <source>
        <dbReference type="PROSITE-ProRule" id="PRU00023"/>
    </source>
</evidence>
<dbReference type="PROSITE" id="PS50297">
    <property type="entry name" value="ANK_REP_REGION"/>
    <property type="match status" value="1"/>
</dbReference>
<keyword evidence="3" id="KW-1185">Reference proteome</keyword>
<dbReference type="InterPro" id="IPR002110">
    <property type="entry name" value="Ankyrin_rpt"/>
</dbReference>
<comment type="caution">
    <text evidence="2">The sequence shown here is derived from an EMBL/GenBank/DDBJ whole genome shotgun (WGS) entry which is preliminary data.</text>
</comment>
<proteinExistence type="predicted"/>
<evidence type="ECO:0008006" key="4">
    <source>
        <dbReference type="Google" id="ProtNLM"/>
    </source>
</evidence>
<dbReference type="Pfam" id="PF12796">
    <property type="entry name" value="Ank_2"/>
    <property type="match status" value="1"/>
</dbReference>
<dbReference type="Gene3D" id="1.25.40.20">
    <property type="entry name" value="Ankyrin repeat-containing domain"/>
    <property type="match status" value="1"/>
</dbReference>
<gene>
    <name evidence="2" type="ORF">B0H63DRAFT_521833</name>
</gene>
<evidence type="ECO:0000313" key="2">
    <source>
        <dbReference type="EMBL" id="KAK3387812.1"/>
    </source>
</evidence>
<reference evidence="2" key="1">
    <citation type="journal article" date="2023" name="Mol. Phylogenet. Evol.">
        <title>Genome-scale phylogeny and comparative genomics of the fungal order Sordariales.</title>
        <authorList>
            <person name="Hensen N."/>
            <person name="Bonometti L."/>
            <person name="Westerberg I."/>
            <person name="Brannstrom I.O."/>
            <person name="Guillou S."/>
            <person name="Cros-Aarteil S."/>
            <person name="Calhoun S."/>
            <person name="Haridas S."/>
            <person name="Kuo A."/>
            <person name="Mondo S."/>
            <person name="Pangilinan J."/>
            <person name="Riley R."/>
            <person name="LaButti K."/>
            <person name="Andreopoulos B."/>
            <person name="Lipzen A."/>
            <person name="Chen C."/>
            <person name="Yan M."/>
            <person name="Daum C."/>
            <person name="Ng V."/>
            <person name="Clum A."/>
            <person name="Steindorff A."/>
            <person name="Ohm R.A."/>
            <person name="Martin F."/>
            <person name="Silar P."/>
            <person name="Natvig D.O."/>
            <person name="Lalanne C."/>
            <person name="Gautier V."/>
            <person name="Ament-Velasquez S.L."/>
            <person name="Kruys A."/>
            <person name="Hutchinson M.I."/>
            <person name="Powell A.J."/>
            <person name="Barry K."/>
            <person name="Miller A.N."/>
            <person name="Grigoriev I.V."/>
            <person name="Debuchy R."/>
            <person name="Gladieux P."/>
            <person name="Hiltunen Thoren M."/>
            <person name="Johannesson H."/>
        </authorList>
    </citation>
    <scope>NUCLEOTIDE SEQUENCE</scope>
    <source>
        <strain evidence="2">CBS 232.78</strain>
    </source>
</reference>
<organism evidence="2 3">
    <name type="scientific">Podospora didyma</name>
    <dbReference type="NCBI Taxonomy" id="330526"/>
    <lineage>
        <taxon>Eukaryota</taxon>
        <taxon>Fungi</taxon>
        <taxon>Dikarya</taxon>
        <taxon>Ascomycota</taxon>
        <taxon>Pezizomycotina</taxon>
        <taxon>Sordariomycetes</taxon>
        <taxon>Sordariomycetidae</taxon>
        <taxon>Sordariales</taxon>
        <taxon>Podosporaceae</taxon>
        <taxon>Podospora</taxon>
    </lineage>
</organism>
<keyword evidence="1" id="KW-0040">ANK repeat</keyword>
<reference evidence="2" key="2">
    <citation type="submission" date="2023-06" db="EMBL/GenBank/DDBJ databases">
        <authorList>
            <consortium name="Lawrence Berkeley National Laboratory"/>
            <person name="Haridas S."/>
            <person name="Hensen N."/>
            <person name="Bonometti L."/>
            <person name="Westerberg I."/>
            <person name="Brannstrom I.O."/>
            <person name="Guillou S."/>
            <person name="Cros-Aarteil S."/>
            <person name="Calhoun S."/>
            <person name="Kuo A."/>
            <person name="Mondo S."/>
            <person name="Pangilinan J."/>
            <person name="Riley R."/>
            <person name="LaButti K."/>
            <person name="Andreopoulos B."/>
            <person name="Lipzen A."/>
            <person name="Chen C."/>
            <person name="Yanf M."/>
            <person name="Daum C."/>
            <person name="Ng V."/>
            <person name="Clum A."/>
            <person name="Steindorff A."/>
            <person name="Ohm R."/>
            <person name="Martin F."/>
            <person name="Silar P."/>
            <person name="Natvig D."/>
            <person name="Lalanne C."/>
            <person name="Gautier V."/>
            <person name="Ament-velasquez S.L."/>
            <person name="Kruys A."/>
            <person name="Hutchinson M.I."/>
            <person name="Powell A.J."/>
            <person name="Barry K."/>
            <person name="Miller A.N."/>
            <person name="Grigoriev I.V."/>
            <person name="Debuchy R."/>
            <person name="Gladieux P."/>
            <person name="Thoren M.H."/>
            <person name="Johannesson H."/>
        </authorList>
    </citation>
    <scope>NUCLEOTIDE SEQUENCE</scope>
    <source>
        <strain evidence="2">CBS 232.78</strain>
    </source>
</reference>
<dbReference type="InterPro" id="IPR036770">
    <property type="entry name" value="Ankyrin_rpt-contain_sf"/>
</dbReference>